<accession>A0A0V0RBF9</accession>
<dbReference type="AlphaFoldDB" id="A0A0V0RBF9"/>
<keyword evidence="3" id="KW-1185">Reference proteome</keyword>
<name>A0A0V0RBF9_9BILA</name>
<reference evidence="2 3" key="1">
    <citation type="submission" date="2015-01" db="EMBL/GenBank/DDBJ databases">
        <title>Evolution of Trichinella species and genotypes.</title>
        <authorList>
            <person name="Korhonen P.K."/>
            <person name="Edoardo P."/>
            <person name="Giuseppe L.R."/>
            <person name="Gasser R.B."/>
        </authorList>
    </citation>
    <scope>NUCLEOTIDE SEQUENCE [LARGE SCALE GENOMIC DNA]</scope>
    <source>
        <strain evidence="2">ISS37</strain>
    </source>
</reference>
<dbReference type="EMBL" id="JYDL01001308">
    <property type="protein sequence ID" value="KRX11825.1"/>
    <property type="molecule type" value="Genomic_DNA"/>
</dbReference>
<keyword evidence="1" id="KW-0812">Transmembrane</keyword>
<keyword evidence="1" id="KW-1133">Transmembrane helix</keyword>
<organism evidence="2 3">
    <name type="scientific">Trichinella nelsoni</name>
    <dbReference type="NCBI Taxonomy" id="6336"/>
    <lineage>
        <taxon>Eukaryota</taxon>
        <taxon>Metazoa</taxon>
        <taxon>Ecdysozoa</taxon>
        <taxon>Nematoda</taxon>
        <taxon>Enoplea</taxon>
        <taxon>Dorylaimia</taxon>
        <taxon>Trichinellida</taxon>
        <taxon>Trichinellidae</taxon>
        <taxon>Trichinella</taxon>
    </lineage>
</organism>
<keyword evidence="1" id="KW-0472">Membrane</keyword>
<comment type="caution">
    <text evidence="2">The sequence shown here is derived from an EMBL/GenBank/DDBJ whole genome shotgun (WGS) entry which is preliminary data.</text>
</comment>
<evidence type="ECO:0000256" key="1">
    <source>
        <dbReference type="SAM" id="Phobius"/>
    </source>
</evidence>
<evidence type="ECO:0000313" key="3">
    <source>
        <dbReference type="Proteomes" id="UP000054630"/>
    </source>
</evidence>
<evidence type="ECO:0000313" key="2">
    <source>
        <dbReference type="EMBL" id="KRX11825.1"/>
    </source>
</evidence>
<dbReference type="Proteomes" id="UP000054630">
    <property type="component" value="Unassembled WGS sequence"/>
</dbReference>
<feature type="transmembrane region" description="Helical" evidence="1">
    <location>
        <begin position="6"/>
        <end position="23"/>
    </location>
</feature>
<gene>
    <name evidence="2" type="ORF">T07_6577</name>
</gene>
<sequence length="38" mass="4416">MVAFLTYYLLWGHGAFLTYFLYVKILGSKGGFDLLFHL</sequence>
<proteinExistence type="predicted"/>
<protein>
    <submittedName>
        <fullName evidence="2">Uncharacterized protein</fullName>
    </submittedName>
</protein>